<dbReference type="InterPro" id="IPR007110">
    <property type="entry name" value="Ig-like_dom"/>
</dbReference>
<dbReference type="FunFam" id="2.60.40.10:FF:000774">
    <property type="entry name" value="Hepatitis A virus cellular receptor 1"/>
    <property type="match status" value="1"/>
</dbReference>
<evidence type="ECO:0000313" key="14">
    <source>
        <dbReference type="Xenbase" id="XB-GENE-29094939"/>
    </source>
</evidence>
<dbReference type="KEGG" id="xtr:116409453"/>
<keyword evidence="2 10" id="KW-0812">Transmembrane</keyword>
<evidence type="ECO:0000256" key="4">
    <source>
        <dbReference type="ARBA" id="ARBA00022989"/>
    </source>
</evidence>
<evidence type="ECO:0000256" key="8">
    <source>
        <dbReference type="ARBA" id="ARBA00023319"/>
    </source>
</evidence>
<dbReference type="InterPro" id="IPR013783">
    <property type="entry name" value="Ig-like_fold"/>
</dbReference>
<keyword evidence="8" id="KW-0393">Immunoglobulin domain</keyword>
<dbReference type="GO" id="GO:0060097">
    <property type="term" value="P:cytoskeletal rearrangement involved in phagocytosis, engulfment"/>
    <property type="evidence" value="ECO:0000318"/>
    <property type="project" value="GO_Central"/>
</dbReference>
<dbReference type="GO" id="GO:0043277">
    <property type="term" value="P:apoptotic cell clearance"/>
    <property type="evidence" value="ECO:0000318"/>
    <property type="project" value="GO_Central"/>
</dbReference>
<dbReference type="OrthoDB" id="434099at2759"/>
<dbReference type="SUPFAM" id="SSF48726">
    <property type="entry name" value="Immunoglobulin"/>
    <property type="match status" value="1"/>
</dbReference>
<dbReference type="InterPro" id="IPR003599">
    <property type="entry name" value="Ig_sub"/>
</dbReference>
<evidence type="ECO:0000313" key="13">
    <source>
        <dbReference type="RefSeq" id="XP_031753972.1"/>
    </source>
</evidence>
<feature type="transmembrane region" description="Helical" evidence="10">
    <location>
        <begin position="197"/>
        <end position="216"/>
    </location>
</feature>
<evidence type="ECO:0000256" key="10">
    <source>
        <dbReference type="SAM" id="Phobius"/>
    </source>
</evidence>
<dbReference type="InterPro" id="IPR036179">
    <property type="entry name" value="Ig-like_dom_sf"/>
</dbReference>
<comment type="subcellular location">
    <subcellularLocation>
        <location evidence="1">Membrane</location>
        <topology evidence="1">Single-pass type I membrane protein</topology>
    </subcellularLocation>
</comment>
<evidence type="ECO:0000256" key="2">
    <source>
        <dbReference type="ARBA" id="ARBA00022692"/>
    </source>
</evidence>
<evidence type="ECO:0000256" key="3">
    <source>
        <dbReference type="ARBA" id="ARBA00022729"/>
    </source>
</evidence>
<dbReference type="SMART" id="SM00406">
    <property type="entry name" value="IGv"/>
    <property type="match status" value="1"/>
</dbReference>
<keyword evidence="3" id="KW-0732">Signal</keyword>
<evidence type="ECO:0000256" key="6">
    <source>
        <dbReference type="ARBA" id="ARBA00023157"/>
    </source>
</evidence>
<keyword evidence="6" id="KW-1015">Disulfide bond</keyword>
<evidence type="ECO:0000256" key="5">
    <source>
        <dbReference type="ARBA" id="ARBA00023136"/>
    </source>
</evidence>
<keyword evidence="4 10" id="KW-1133">Transmembrane helix</keyword>
<feature type="domain" description="Ig-like" evidence="11">
    <location>
        <begin position="39"/>
        <end position="158"/>
    </location>
</feature>
<dbReference type="OMA" id="FCCRVET"/>
<evidence type="ECO:0000256" key="7">
    <source>
        <dbReference type="ARBA" id="ARBA00023180"/>
    </source>
</evidence>
<name>A0A8J1J7Y0_XENTR</name>
<proteinExistence type="inferred from homology"/>
<reference evidence="13" key="1">
    <citation type="submission" date="2025-08" db="UniProtKB">
        <authorList>
            <consortium name="RefSeq"/>
        </authorList>
    </citation>
    <scope>IDENTIFICATION</scope>
    <source>
        <strain evidence="13">Nigerian</strain>
        <tissue evidence="13">Liver and blood</tissue>
    </source>
</reference>
<dbReference type="GO" id="GO:0001786">
    <property type="term" value="F:phosphatidylserine binding"/>
    <property type="evidence" value="ECO:0000318"/>
    <property type="project" value="GO_Central"/>
</dbReference>
<dbReference type="PROSITE" id="PS50835">
    <property type="entry name" value="IG_LIKE"/>
    <property type="match status" value="1"/>
</dbReference>
<dbReference type="PANTHER" id="PTHR46608">
    <property type="entry name" value="T-CELL IMMUNOGLOBULIN AND MUCIN DOMAIN-CONTAINING PROTEIN 4"/>
    <property type="match status" value="1"/>
</dbReference>
<dbReference type="RefSeq" id="XP_031753972.1">
    <property type="nucleotide sequence ID" value="XM_031898112.1"/>
</dbReference>
<keyword evidence="7" id="KW-0325">Glycoprotein</keyword>
<evidence type="ECO:0000256" key="9">
    <source>
        <dbReference type="ARBA" id="ARBA00038203"/>
    </source>
</evidence>
<comment type="similarity">
    <text evidence="9">Belongs to the immunoglobulin superfamily. TIM family.</text>
</comment>
<sequence>MVYTDFHNHRSKIEKEENGRQRVRDERSSPWDPLNKCFPFLIAYVACFTGLWTAEEYVIALEGHTLVLPCTYSVEEGIAEICWGKSSCSGSCYKVIIWTNTREKTLTVSERYKLRGNITRGDGSLTITGLTPSDSGTFCCRVETPGGLSYEKNRIHVTVQEGGTRFSPSFGYTVNEATTSLPAGGFGEDQINKAINIIRLSILLCFILMSLTVLILSRYKAQEGKASTAVIDLPLDALKNPEC</sequence>
<keyword evidence="5 10" id="KW-0472">Membrane</keyword>
<keyword evidence="12" id="KW-1185">Reference proteome</keyword>
<protein>
    <submittedName>
        <fullName evidence="13">Hepatitis A virus cellular receptor 1 homolog</fullName>
    </submittedName>
</protein>
<dbReference type="Pfam" id="PF07686">
    <property type="entry name" value="V-set"/>
    <property type="match status" value="1"/>
</dbReference>
<dbReference type="PANTHER" id="PTHR46608:SF5">
    <property type="entry name" value="HEPATITIS A VIRUS CELLULAR RECEPTOR 1 HOMOLOG"/>
    <property type="match status" value="1"/>
</dbReference>
<dbReference type="GeneID" id="116409453"/>
<evidence type="ECO:0000259" key="11">
    <source>
        <dbReference type="PROSITE" id="PS50835"/>
    </source>
</evidence>
<dbReference type="SMART" id="SM00409">
    <property type="entry name" value="IG"/>
    <property type="match status" value="1"/>
</dbReference>
<keyword evidence="13" id="KW-0675">Receptor</keyword>
<gene>
    <name evidence="13 14" type="primary">LOC116409453</name>
</gene>
<dbReference type="Gene3D" id="2.60.40.10">
    <property type="entry name" value="Immunoglobulins"/>
    <property type="match status" value="1"/>
</dbReference>
<dbReference type="AGR" id="Xenbase:XB-GENE-29094939"/>
<dbReference type="Xenbase" id="XB-GENE-29094939">
    <property type="gene designation" value="LOC116409453"/>
</dbReference>
<accession>A0A8J1J7Y0</accession>
<organism evidence="12 13">
    <name type="scientific">Xenopus tropicalis</name>
    <name type="common">Western clawed frog</name>
    <name type="synonym">Silurana tropicalis</name>
    <dbReference type="NCBI Taxonomy" id="8364"/>
    <lineage>
        <taxon>Eukaryota</taxon>
        <taxon>Metazoa</taxon>
        <taxon>Chordata</taxon>
        <taxon>Craniata</taxon>
        <taxon>Vertebrata</taxon>
        <taxon>Euteleostomi</taxon>
        <taxon>Amphibia</taxon>
        <taxon>Batrachia</taxon>
        <taxon>Anura</taxon>
        <taxon>Pipoidea</taxon>
        <taxon>Pipidae</taxon>
        <taxon>Xenopodinae</taxon>
        <taxon>Xenopus</taxon>
        <taxon>Silurana</taxon>
    </lineage>
</organism>
<dbReference type="GO" id="GO:0016020">
    <property type="term" value="C:membrane"/>
    <property type="evidence" value="ECO:0007669"/>
    <property type="project" value="UniProtKB-SubCell"/>
</dbReference>
<dbReference type="AlphaFoldDB" id="A0A8J1J7Y0"/>
<dbReference type="InterPro" id="IPR013106">
    <property type="entry name" value="Ig_V-set"/>
</dbReference>
<evidence type="ECO:0000256" key="1">
    <source>
        <dbReference type="ARBA" id="ARBA00004479"/>
    </source>
</evidence>
<dbReference type="Proteomes" id="UP000008143">
    <property type="component" value="Chromosome 3"/>
</dbReference>
<evidence type="ECO:0000313" key="12">
    <source>
        <dbReference type="Proteomes" id="UP000008143"/>
    </source>
</evidence>